<comment type="caution">
    <text evidence="2">The sequence shown here is derived from an EMBL/GenBank/DDBJ whole genome shotgun (WGS) entry which is preliminary data.</text>
</comment>
<gene>
    <name evidence="2" type="ORF">P879_05507</name>
</gene>
<feature type="transmembrane region" description="Helical" evidence="1">
    <location>
        <begin position="196"/>
        <end position="214"/>
    </location>
</feature>
<keyword evidence="1" id="KW-0812">Transmembrane</keyword>
<sequence length="431" mass="47941">MCVIIIDRTLGEYRSRSTRSEEAASSGGINSPVAMTSLHKDNAIMSGLTQSELHNTRSGKKTPRIEQITEPRMLDCLDCITECHKSEGSHLMTGDFQCDCSTPASCKPSVRMDLYDNDELHGDRILNGKSGLPRVGSGKIAGKVLLYATVLGMCLLNTHLLWLYTVKKDGSACILTAGNSFILGVIYPATLKVTQAILPTLLQSIALMMLGHLARQRSRTPRDVMDHVSTSRHKAIRKNLLFTPPTQLTIILTTVNMLFEVAGVLDWLILKLHPQTYPSISNPPPEKLIKTFLNFTDAGDVIQSDPIHFYSRIRVLTNLVKIKNDLLIHMILRSVENQRFLFTLPVLLCYSKSFRGSLANAFGECHMLANWPSFFDMRSKHNAHITWNVTHNSKTVSPTGMSLNCPYCCCMCSFNLPRTAVTSSSVDNHIC</sequence>
<evidence type="ECO:0000256" key="1">
    <source>
        <dbReference type="SAM" id="Phobius"/>
    </source>
</evidence>
<evidence type="ECO:0000313" key="3">
    <source>
        <dbReference type="Proteomes" id="UP000699462"/>
    </source>
</evidence>
<keyword evidence="1" id="KW-1133">Transmembrane helix</keyword>
<dbReference type="Proteomes" id="UP000699462">
    <property type="component" value="Unassembled WGS sequence"/>
</dbReference>
<accession>A0A8T0DGS0</accession>
<reference evidence="2 3" key="1">
    <citation type="submission" date="2019-07" db="EMBL/GenBank/DDBJ databases">
        <title>Annotation for the trematode Paragonimus westermani.</title>
        <authorList>
            <person name="Choi Y.-J."/>
        </authorList>
    </citation>
    <scope>NUCLEOTIDE SEQUENCE [LARGE SCALE GENOMIC DNA]</scope>
    <source>
        <strain evidence="2">180907_Pwestermani</strain>
    </source>
</reference>
<keyword evidence="3" id="KW-1185">Reference proteome</keyword>
<name>A0A8T0DGS0_9TREM</name>
<dbReference type="AlphaFoldDB" id="A0A8T0DGS0"/>
<proteinExistence type="predicted"/>
<protein>
    <submittedName>
        <fullName evidence="2">Uncharacterized protein</fullName>
    </submittedName>
</protein>
<organism evidence="2 3">
    <name type="scientific">Paragonimus westermani</name>
    <dbReference type="NCBI Taxonomy" id="34504"/>
    <lineage>
        <taxon>Eukaryota</taxon>
        <taxon>Metazoa</taxon>
        <taxon>Spiralia</taxon>
        <taxon>Lophotrochozoa</taxon>
        <taxon>Platyhelminthes</taxon>
        <taxon>Trematoda</taxon>
        <taxon>Digenea</taxon>
        <taxon>Plagiorchiida</taxon>
        <taxon>Troglotremata</taxon>
        <taxon>Troglotrematidae</taxon>
        <taxon>Paragonimus</taxon>
    </lineage>
</organism>
<feature type="transmembrane region" description="Helical" evidence="1">
    <location>
        <begin position="144"/>
        <end position="164"/>
    </location>
</feature>
<evidence type="ECO:0000313" key="2">
    <source>
        <dbReference type="EMBL" id="KAF8566158.1"/>
    </source>
</evidence>
<dbReference type="EMBL" id="JTDF01005519">
    <property type="protein sequence ID" value="KAF8566158.1"/>
    <property type="molecule type" value="Genomic_DNA"/>
</dbReference>
<keyword evidence="1" id="KW-0472">Membrane</keyword>
<dbReference type="OrthoDB" id="6241261at2759"/>